<dbReference type="EMBL" id="MT144662">
    <property type="protein sequence ID" value="QJH96780.1"/>
    <property type="molecule type" value="Genomic_DNA"/>
</dbReference>
<keyword evidence="1" id="KW-0175">Coiled coil</keyword>
<evidence type="ECO:0000256" key="1">
    <source>
        <dbReference type="SAM" id="Coils"/>
    </source>
</evidence>
<proteinExistence type="predicted"/>
<evidence type="ECO:0000313" key="2">
    <source>
        <dbReference type="EMBL" id="QJA48986.1"/>
    </source>
</evidence>
<evidence type="ECO:0000313" key="3">
    <source>
        <dbReference type="EMBL" id="QJH96780.1"/>
    </source>
</evidence>
<organism evidence="2">
    <name type="scientific">viral metagenome</name>
    <dbReference type="NCBI Taxonomy" id="1070528"/>
    <lineage>
        <taxon>unclassified sequences</taxon>
        <taxon>metagenomes</taxon>
        <taxon>organismal metagenomes</taxon>
    </lineage>
</organism>
<feature type="coiled-coil region" evidence="1">
    <location>
        <begin position="35"/>
        <end position="62"/>
    </location>
</feature>
<accession>A0A6H1ZM34</accession>
<reference evidence="2" key="1">
    <citation type="submission" date="2020-03" db="EMBL/GenBank/DDBJ databases">
        <title>The deep terrestrial virosphere.</title>
        <authorList>
            <person name="Holmfeldt K."/>
            <person name="Nilsson E."/>
            <person name="Simone D."/>
            <person name="Lopez-Fernandez M."/>
            <person name="Wu X."/>
            <person name="de Brujin I."/>
            <person name="Lundin D."/>
            <person name="Andersson A."/>
            <person name="Bertilsson S."/>
            <person name="Dopson M."/>
        </authorList>
    </citation>
    <scope>NUCLEOTIDE SEQUENCE</scope>
    <source>
        <strain evidence="2">TM448A01213</strain>
        <strain evidence="3">TM448B00810</strain>
    </source>
</reference>
<name>A0A6H1ZM34_9ZZZZ</name>
<dbReference type="EMBL" id="MT144112">
    <property type="protein sequence ID" value="QJA48986.1"/>
    <property type="molecule type" value="Genomic_DNA"/>
</dbReference>
<sequence length="121" mass="13525">MMMSFDTEPDHDEHSECRREIQELSDRVFQATADNGDLRRKLRETEAELARLREQSAREHAAWAGVPEDCLGKGIAGKALVTIRYLGVDFYCAEFAGRRRYGPSPVDAVLAVVEAAKRGGE</sequence>
<protein>
    <submittedName>
        <fullName evidence="2">Uncharacterized protein</fullName>
    </submittedName>
</protein>
<gene>
    <name evidence="2" type="ORF">TM448A01213_0019</name>
    <name evidence="3" type="ORF">TM448B00810_0013</name>
</gene>
<dbReference type="AlphaFoldDB" id="A0A6H1ZM34"/>